<keyword evidence="1" id="KW-0472">Membrane</keyword>
<keyword evidence="1" id="KW-0812">Transmembrane</keyword>
<accession>A0A2M9C9Y7</accession>
<reference evidence="2 3" key="1">
    <citation type="submission" date="2017-11" db="EMBL/GenBank/DDBJ databases">
        <title>Genomic Encyclopedia of Archaeal and Bacterial Type Strains, Phase II (KMG-II): From Individual Species to Whole Genera.</title>
        <authorList>
            <person name="Goeker M."/>
        </authorList>
    </citation>
    <scope>NUCLEOTIDE SEQUENCE [LARGE SCALE GENOMIC DNA]</scope>
    <source>
        <strain evidence="2 3">DSM 27617</strain>
    </source>
</reference>
<dbReference type="OrthoDB" id="1266370at2"/>
<evidence type="ECO:0000313" key="2">
    <source>
        <dbReference type="EMBL" id="PJJ67645.1"/>
    </source>
</evidence>
<organism evidence="2 3">
    <name type="scientific">Chryseobacterium geocarposphaerae</name>
    <dbReference type="NCBI Taxonomy" id="1416776"/>
    <lineage>
        <taxon>Bacteria</taxon>
        <taxon>Pseudomonadati</taxon>
        <taxon>Bacteroidota</taxon>
        <taxon>Flavobacteriia</taxon>
        <taxon>Flavobacteriales</taxon>
        <taxon>Weeksellaceae</taxon>
        <taxon>Chryseobacterium group</taxon>
        <taxon>Chryseobacterium</taxon>
    </lineage>
</organism>
<dbReference type="EMBL" id="PGFD01000001">
    <property type="protein sequence ID" value="PJJ67645.1"/>
    <property type="molecule type" value="Genomic_DNA"/>
</dbReference>
<comment type="caution">
    <text evidence="2">The sequence shown here is derived from an EMBL/GenBank/DDBJ whole genome shotgun (WGS) entry which is preliminary data.</text>
</comment>
<keyword evidence="1" id="KW-1133">Transmembrane helix</keyword>
<feature type="transmembrane region" description="Helical" evidence="1">
    <location>
        <begin position="7"/>
        <end position="25"/>
    </location>
</feature>
<evidence type="ECO:0000256" key="1">
    <source>
        <dbReference type="SAM" id="Phobius"/>
    </source>
</evidence>
<feature type="transmembrane region" description="Helical" evidence="1">
    <location>
        <begin position="37"/>
        <end position="54"/>
    </location>
</feature>
<dbReference type="RefSeq" id="WP_100376339.1">
    <property type="nucleotide sequence ID" value="NZ_PGFD01000001.1"/>
</dbReference>
<dbReference type="Proteomes" id="UP000228740">
    <property type="component" value="Unassembled WGS sequence"/>
</dbReference>
<dbReference type="AlphaFoldDB" id="A0A2M9C9Y7"/>
<protein>
    <submittedName>
        <fullName evidence="2">Uncharacterized protein</fullName>
    </submittedName>
</protein>
<proteinExistence type="predicted"/>
<name>A0A2M9C9Y7_9FLAO</name>
<gene>
    <name evidence="2" type="ORF">CLV73_1663</name>
</gene>
<keyword evidence="3" id="KW-1185">Reference proteome</keyword>
<sequence>MKLFGRNHILVCVFTFVILFLMNYLGNEEADKIERALMTASAGVIGLTIGLLIMNKGKNDKNPPQDFD</sequence>
<evidence type="ECO:0000313" key="3">
    <source>
        <dbReference type="Proteomes" id="UP000228740"/>
    </source>
</evidence>